<organism evidence="2 3">
    <name type="scientific">Candidatus Cryptobacteroides faecigallinarum</name>
    <dbReference type="NCBI Taxonomy" id="2840763"/>
    <lineage>
        <taxon>Bacteria</taxon>
        <taxon>Pseudomonadati</taxon>
        <taxon>Bacteroidota</taxon>
        <taxon>Bacteroidia</taxon>
        <taxon>Bacteroidales</taxon>
        <taxon>Candidatus Cryptobacteroides</taxon>
    </lineage>
</organism>
<protein>
    <recommendedName>
        <fullName evidence="4">DUF4959 domain-containing protein</fullName>
    </recommendedName>
</protein>
<proteinExistence type="predicted"/>
<accession>A0A9D9IK46</accession>
<reference evidence="2" key="1">
    <citation type="submission" date="2020-10" db="EMBL/GenBank/DDBJ databases">
        <authorList>
            <person name="Gilroy R."/>
        </authorList>
    </citation>
    <scope>NUCLEOTIDE SEQUENCE</scope>
    <source>
        <strain evidence="2">B1-13419</strain>
    </source>
</reference>
<dbReference type="Proteomes" id="UP000823757">
    <property type="component" value="Unassembled WGS sequence"/>
</dbReference>
<evidence type="ECO:0000313" key="3">
    <source>
        <dbReference type="Proteomes" id="UP000823757"/>
    </source>
</evidence>
<gene>
    <name evidence="2" type="ORF">IAB91_01500</name>
</gene>
<dbReference type="EMBL" id="JADIMD010000021">
    <property type="protein sequence ID" value="MBO8473952.1"/>
    <property type="molecule type" value="Genomic_DNA"/>
</dbReference>
<keyword evidence="1" id="KW-0732">Signal</keyword>
<feature type="chain" id="PRO_5039129321" description="DUF4959 domain-containing protein" evidence="1">
    <location>
        <begin position="18"/>
        <end position="561"/>
    </location>
</feature>
<sequence>MKHTANGIIMAAFAALAGLCAASCSQKEPDYSGMEGPRITLMVESLSPDLNRVDNTPVVCVIFSEAGLSKVDVYLHEGQKKTLFKEITEFNDEYQYSVKENPSWHEGITMVSIEAFDKAGRKAEASMDVNVIPIQPAPVITFGVEKIEIDERREDPTTVKTVFDVTSSNTLSDLKAAMFTADGVVELALTPSFTPGSASYHFEQDIDYLEGYRGLQVTATDANGKMKIETLPVNYIPAPAPILTPDEASSSTTILVRSTDTRTFNFKVEAGVGLSYIEVLKVKKDIQGEDITERVDITHYDASTDFNTDFSYTAESFDNSCHALRFDVYDRLNHSTSFQVNTIVDMRLGENIVIASQRNTKEPLVLDSYEGESYCFFSVRDFKTYSLFDFWDTANRRNIDFFYFAWNAGGSSDNGTRIMKASEDRAGQDPSWFQYVDPEGVDNIPVLSASESSWTGRNATYIKRLTNAYAFDFDNVTVADLTSSPVQSYIVQGKTNDDWINYKAGDCFLFKTGTLSTCPNCTGIVRIEEVVGSRNSFTGTSTPPNDTPVYIVISIKAQIVE</sequence>
<reference evidence="2" key="2">
    <citation type="journal article" date="2021" name="PeerJ">
        <title>Extensive microbial diversity within the chicken gut microbiome revealed by metagenomics and culture.</title>
        <authorList>
            <person name="Gilroy R."/>
            <person name="Ravi A."/>
            <person name="Getino M."/>
            <person name="Pursley I."/>
            <person name="Horton D.L."/>
            <person name="Alikhan N.F."/>
            <person name="Baker D."/>
            <person name="Gharbi K."/>
            <person name="Hall N."/>
            <person name="Watson M."/>
            <person name="Adriaenssens E.M."/>
            <person name="Foster-Nyarko E."/>
            <person name="Jarju S."/>
            <person name="Secka A."/>
            <person name="Antonio M."/>
            <person name="Oren A."/>
            <person name="Chaudhuri R.R."/>
            <person name="La Ragione R."/>
            <person name="Hildebrand F."/>
            <person name="Pallen M.J."/>
        </authorList>
    </citation>
    <scope>NUCLEOTIDE SEQUENCE</scope>
    <source>
        <strain evidence="2">B1-13419</strain>
    </source>
</reference>
<evidence type="ECO:0000256" key="1">
    <source>
        <dbReference type="SAM" id="SignalP"/>
    </source>
</evidence>
<comment type="caution">
    <text evidence="2">The sequence shown here is derived from an EMBL/GenBank/DDBJ whole genome shotgun (WGS) entry which is preliminary data.</text>
</comment>
<feature type="signal peptide" evidence="1">
    <location>
        <begin position="1"/>
        <end position="17"/>
    </location>
</feature>
<evidence type="ECO:0000313" key="2">
    <source>
        <dbReference type="EMBL" id="MBO8473952.1"/>
    </source>
</evidence>
<dbReference type="AlphaFoldDB" id="A0A9D9IK46"/>
<name>A0A9D9IK46_9BACT</name>
<evidence type="ECO:0008006" key="4">
    <source>
        <dbReference type="Google" id="ProtNLM"/>
    </source>
</evidence>